<feature type="transmembrane region" description="Helical" evidence="1">
    <location>
        <begin position="86"/>
        <end position="107"/>
    </location>
</feature>
<feature type="transmembrane region" description="Helical" evidence="1">
    <location>
        <begin position="326"/>
        <end position="344"/>
    </location>
</feature>
<feature type="transmembrane region" description="Helical" evidence="1">
    <location>
        <begin position="34"/>
        <end position="51"/>
    </location>
</feature>
<feature type="transmembrane region" description="Helical" evidence="1">
    <location>
        <begin position="293"/>
        <end position="314"/>
    </location>
</feature>
<feature type="transmembrane region" description="Helical" evidence="1">
    <location>
        <begin position="143"/>
        <end position="166"/>
    </location>
</feature>
<dbReference type="InterPro" id="IPR017516">
    <property type="entry name" value="AbrB_dup"/>
</dbReference>
<accession>A0ABS6XJZ2</accession>
<dbReference type="PIRSF" id="PIRSF038991">
    <property type="entry name" value="Protein_AbrB"/>
    <property type="match status" value="1"/>
</dbReference>
<dbReference type="RefSeq" id="WP_219237244.1">
    <property type="nucleotide sequence ID" value="NZ_JAHWZX010000003.1"/>
</dbReference>
<evidence type="ECO:0000256" key="1">
    <source>
        <dbReference type="SAM" id="Phobius"/>
    </source>
</evidence>
<keyword evidence="1" id="KW-1133">Transmembrane helix</keyword>
<dbReference type="Pfam" id="PF05145">
    <property type="entry name" value="AbrB"/>
    <property type="match status" value="1"/>
</dbReference>
<protein>
    <submittedName>
        <fullName evidence="2">AbrB family transcriptional regulator</fullName>
    </submittedName>
</protein>
<evidence type="ECO:0000313" key="3">
    <source>
        <dbReference type="Proteomes" id="UP001197214"/>
    </source>
</evidence>
<reference evidence="2 3" key="1">
    <citation type="submission" date="2021-07" db="EMBL/GenBank/DDBJ databases">
        <title>Stakelama flava sp. nov., a novel endophytic bacterium isolated from branch of Kandelia candel.</title>
        <authorList>
            <person name="Tuo L."/>
        </authorList>
    </citation>
    <scope>NUCLEOTIDE SEQUENCE [LARGE SCALE GENOMIC DNA]</scope>
    <source>
        <strain evidence="2 3">CBK3Z-3</strain>
    </source>
</reference>
<dbReference type="NCBIfam" id="TIGR03082">
    <property type="entry name" value="Gneg_AbrB_dup"/>
    <property type="match status" value="2"/>
</dbReference>
<dbReference type="PANTHER" id="PTHR38457:SF1">
    <property type="entry name" value="REGULATOR ABRB-RELATED"/>
    <property type="match status" value="1"/>
</dbReference>
<proteinExistence type="predicted"/>
<comment type="caution">
    <text evidence="2">The sequence shown here is derived from an EMBL/GenBank/DDBJ whole genome shotgun (WGS) entry which is preliminary data.</text>
</comment>
<keyword evidence="1" id="KW-0472">Membrane</keyword>
<dbReference type="PANTHER" id="PTHR38457">
    <property type="entry name" value="REGULATOR ABRB-RELATED"/>
    <property type="match status" value="1"/>
</dbReference>
<organism evidence="2 3">
    <name type="scientific">Stakelama flava</name>
    <dbReference type="NCBI Taxonomy" id="2860338"/>
    <lineage>
        <taxon>Bacteria</taxon>
        <taxon>Pseudomonadati</taxon>
        <taxon>Pseudomonadota</taxon>
        <taxon>Alphaproteobacteria</taxon>
        <taxon>Sphingomonadales</taxon>
        <taxon>Sphingomonadaceae</taxon>
        <taxon>Stakelama</taxon>
    </lineage>
</organism>
<feature type="transmembrane region" description="Helical" evidence="1">
    <location>
        <begin position="266"/>
        <end position="287"/>
    </location>
</feature>
<feature type="transmembrane region" description="Helical" evidence="1">
    <location>
        <begin position="58"/>
        <end position="80"/>
    </location>
</feature>
<keyword evidence="1" id="KW-0812">Transmembrane</keyword>
<keyword evidence="3" id="KW-1185">Reference proteome</keyword>
<dbReference type="Proteomes" id="UP001197214">
    <property type="component" value="Unassembled WGS sequence"/>
</dbReference>
<sequence length="350" mass="35808">MQGLTIRGMRWALLVALSVLLAAGFELAGLSAGLLLGPMVAAIIFALRGSAMKVHTRLFQAAQALIGILIAHSITGDIAATVIADWPIFLGCTVATLSASACLGYLLSRWQVLPDTTAIWGSMPGAASAMTIMADSFGADSRLVAFMTYTRVVCVAGVASVLAALLTGTAHGNVVAELFAPVSWTVTVVSLGVAIVGAVGGVALGVPAGALVGTLLLGAALNLAGLAAVALPGWLLAIGYALVGWRIGLNFTRETVRMAKRALPRVLMAVAALLCFAFAIALALTRLADIDLLTAYLAVSPGGMDSVAIIAASIKVDLPFVMAMQFLRFAVVLIAGPAVARIAARRFVGE</sequence>
<evidence type="ECO:0000313" key="2">
    <source>
        <dbReference type="EMBL" id="MBW4330133.1"/>
    </source>
</evidence>
<feature type="transmembrane region" description="Helical" evidence="1">
    <location>
        <begin position="223"/>
        <end position="245"/>
    </location>
</feature>
<dbReference type="EMBL" id="JAHWZX010000003">
    <property type="protein sequence ID" value="MBW4330133.1"/>
    <property type="molecule type" value="Genomic_DNA"/>
</dbReference>
<gene>
    <name evidence="2" type="ORF">KY084_04495</name>
</gene>
<name>A0ABS6XJZ2_9SPHN</name>
<dbReference type="InterPro" id="IPR007820">
    <property type="entry name" value="AbrB_fam"/>
</dbReference>
<feature type="transmembrane region" description="Helical" evidence="1">
    <location>
        <begin position="178"/>
        <end position="203"/>
    </location>
</feature>